<gene>
    <name evidence="1" type="ORF">ORQ98_07355</name>
</gene>
<dbReference type="Gene3D" id="3.40.190.10">
    <property type="entry name" value="Periplasmic binding protein-like II"/>
    <property type="match status" value="2"/>
</dbReference>
<sequence>MDIVKPAFHSCSILRALWLALIHIPFVMASSHATEKETITWFAAHWPPLMMLKGEDKGTGRVDMRLQLYQANLPLYNHKILEMSWGRFWHDIKAGKKICSPMHLKKPDRLKIAYFSTPVDVAVSHRIIMKKTNAALLNNSASYSIIKLITDRRFKGIVESQRSYTKELDEILAEHEKNSYFQKITIAADSLFKMLDHNRISYIIEYPFIAAYHGKQYFKDVNDYASIQIDEITPYFLVYAVCPRNDWGKQVISDINNMLKTLIHQAEYQKIIFESWLDKNDLIQIKKVYRNQILNQT</sequence>
<proteinExistence type="predicted"/>
<evidence type="ECO:0000313" key="1">
    <source>
        <dbReference type="EMBL" id="MDE1461782.1"/>
    </source>
</evidence>
<organism evidence="1 2">
    <name type="scientific">Spartinivicinus poritis</name>
    <dbReference type="NCBI Taxonomy" id="2994640"/>
    <lineage>
        <taxon>Bacteria</taxon>
        <taxon>Pseudomonadati</taxon>
        <taxon>Pseudomonadota</taxon>
        <taxon>Gammaproteobacteria</taxon>
        <taxon>Oceanospirillales</taxon>
        <taxon>Zooshikellaceae</taxon>
        <taxon>Spartinivicinus</taxon>
    </lineage>
</organism>
<protein>
    <submittedName>
        <fullName evidence="1">TIGR02285 family protein</fullName>
    </submittedName>
</protein>
<dbReference type="NCBIfam" id="TIGR02285">
    <property type="entry name" value="TIGR02285 family protein"/>
    <property type="match status" value="1"/>
</dbReference>
<dbReference type="EMBL" id="JAPMOU010000006">
    <property type="protein sequence ID" value="MDE1461782.1"/>
    <property type="molecule type" value="Genomic_DNA"/>
</dbReference>
<dbReference type="SUPFAM" id="SSF53850">
    <property type="entry name" value="Periplasmic binding protein-like II"/>
    <property type="match status" value="1"/>
</dbReference>
<evidence type="ECO:0000313" key="2">
    <source>
        <dbReference type="Proteomes" id="UP001528823"/>
    </source>
</evidence>
<accession>A0ABT5U5Z1</accession>
<reference evidence="1 2" key="1">
    <citation type="submission" date="2022-11" db="EMBL/GenBank/DDBJ databases">
        <title>Spartinivicinus poritis sp. nov., isolated from scleractinian coral Porites lutea.</title>
        <authorList>
            <person name="Zhang G."/>
            <person name="Cai L."/>
            <person name="Wei Q."/>
        </authorList>
    </citation>
    <scope>NUCLEOTIDE SEQUENCE [LARGE SCALE GENOMIC DNA]</scope>
    <source>
        <strain evidence="1 2">A2-2</strain>
    </source>
</reference>
<name>A0ABT5U5Z1_9GAMM</name>
<dbReference type="Proteomes" id="UP001528823">
    <property type="component" value="Unassembled WGS sequence"/>
</dbReference>
<keyword evidence="2" id="KW-1185">Reference proteome</keyword>
<dbReference type="InterPro" id="IPR011972">
    <property type="entry name" value="CHP02285"/>
</dbReference>
<comment type="caution">
    <text evidence="1">The sequence shown here is derived from an EMBL/GenBank/DDBJ whole genome shotgun (WGS) entry which is preliminary data.</text>
</comment>